<dbReference type="SUPFAM" id="SSF53474">
    <property type="entry name" value="alpha/beta-Hydrolases"/>
    <property type="match status" value="1"/>
</dbReference>
<dbReference type="Proteomes" id="UP000193922">
    <property type="component" value="Unassembled WGS sequence"/>
</dbReference>
<dbReference type="Gene3D" id="3.40.50.1820">
    <property type="entry name" value="alpha/beta hydrolase"/>
    <property type="match status" value="1"/>
</dbReference>
<dbReference type="RefSeq" id="XP_040742109.1">
    <property type="nucleotide sequence ID" value="XM_040885639.1"/>
</dbReference>
<dbReference type="OrthoDB" id="426718at2759"/>
<evidence type="ECO:0000256" key="1">
    <source>
        <dbReference type="SAM" id="MobiDB-lite"/>
    </source>
</evidence>
<dbReference type="GO" id="GO:0016787">
    <property type="term" value="F:hydrolase activity"/>
    <property type="evidence" value="ECO:0007669"/>
    <property type="project" value="UniProtKB-KW"/>
</dbReference>
<dbReference type="GO" id="GO:0006629">
    <property type="term" value="P:lipid metabolic process"/>
    <property type="evidence" value="ECO:0007669"/>
    <property type="project" value="InterPro"/>
</dbReference>
<dbReference type="InterPro" id="IPR029058">
    <property type="entry name" value="AB_hydrolase_fold"/>
</dbReference>
<dbReference type="InterPro" id="IPR051218">
    <property type="entry name" value="Sec_MonoDiacylglyc_Lipase"/>
</dbReference>
<keyword evidence="4" id="KW-1185">Reference proteome</keyword>
<evidence type="ECO:0000259" key="2">
    <source>
        <dbReference type="Pfam" id="PF01764"/>
    </source>
</evidence>
<dbReference type="EMBL" id="MCFD01000010">
    <property type="protein sequence ID" value="ORX68295.1"/>
    <property type="molecule type" value="Genomic_DNA"/>
</dbReference>
<dbReference type="CDD" id="cd00519">
    <property type="entry name" value="Lipase_3"/>
    <property type="match status" value="1"/>
</dbReference>
<comment type="caution">
    <text evidence="3">The sequence shown here is derived from an EMBL/GenBank/DDBJ whole genome shotgun (WGS) entry which is preliminary data.</text>
</comment>
<reference evidence="3 4" key="1">
    <citation type="submission" date="2016-07" db="EMBL/GenBank/DDBJ databases">
        <title>Pervasive Adenine N6-methylation of Active Genes in Fungi.</title>
        <authorList>
            <consortium name="DOE Joint Genome Institute"/>
            <person name="Mondo S.J."/>
            <person name="Dannebaum R.O."/>
            <person name="Kuo R.C."/>
            <person name="Labutti K."/>
            <person name="Haridas S."/>
            <person name="Kuo A."/>
            <person name="Salamov A."/>
            <person name="Ahrendt S.R."/>
            <person name="Lipzen A."/>
            <person name="Sullivan W."/>
            <person name="Andreopoulos W.B."/>
            <person name="Clum A."/>
            <person name="Lindquist E."/>
            <person name="Daum C."/>
            <person name="Ramamoorthy G.K."/>
            <person name="Gryganskyi A."/>
            <person name="Culley D."/>
            <person name="Magnuson J.K."/>
            <person name="James T.Y."/>
            <person name="O'Malley M.A."/>
            <person name="Stajich J.E."/>
            <person name="Spatafora J.W."/>
            <person name="Visel A."/>
            <person name="Grigoriev I.V."/>
        </authorList>
    </citation>
    <scope>NUCLEOTIDE SEQUENCE [LARGE SCALE GENOMIC DNA]</scope>
    <source>
        <strain evidence="3 4">ATCC 12442</strain>
    </source>
</reference>
<evidence type="ECO:0000313" key="4">
    <source>
        <dbReference type="Proteomes" id="UP000193922"/>
    </source>
</evidence>
<evidence type="ECO:0000313" key="3">
    <source>
        <dbReference type="EMBL" id="ORX68295.1"/>
    </source>
</evidence>
<dbReference type="GeneID" id="63802287"/>
<keyword evidence="3" id="KW-0378">Hydrolase</keyword>
<dbReference type="AlphaFoldDB" id="A0A1Y1W4N3"/>
<dbReference type="Pfam" id="PF01764">
    <property type="entry name" value="Lipase_3"/>
    <property type="match status" value="1"/>
</dbReference>
<name>A0A1Y1W4N3_9FUNG</name>
<gene>
    <name evidence="3" type="ORF">DL89DRAFT_258865</name>
</gene>
<dbReference type="InterPro" id="IPR002921">
    <property type="entry name" value="Fungal_lipase-type"/>
</dbReference>
<protein>
    <submittedName>
        <fullName evidence="3">Alpha/beta-hydrolase</fullName>
    </submittedName>
</protein>
<feature type="domain" description="Fungal lipase-type" evidence="2">
    <location>
        <begin position="126"/>
        <end position="260"/>
    </location>
</feature>
<accession>A0A1Y1W4N3</accession>
<proteinExistence type="predicted"/>
<feature type="region of interest" description="Disordered" evidence="1">
    <location>
        <begin position="40"/>
        <end position="59"/>
    </location>
</feature>
<dbReference type="PANTHER" id="PTHR45856:SF25">
    <property type="entry name" value="FUNGAL LIPASE-LIKE DOMAIN-CONTAINING PROTEIN"/>
    <property type="match status" value="1"/>
</dbReference>
<dbReference type="PANTHER" id="PTHR45856">
    <property type="entry name" value="ALPHA/BETA-HYDROLASES SUPERFAMILY PROTEIN"/>
    <property type="match status" value="1"/>
</dbReference>
<organism evidence="3 4">
    <name type="scientific">Linderina pennispora</name>
    <dbReference type="NCBI Taxonomy" id="61395"/>
    <lineage>
        <taxon>Eukaryota</taxon>
        <taxon>Fungi</taxon>
        <taxon>Fungi incertae sedis</taxon>
        <taxon>Zoopagomycota</taxon>
        <taxon>Kickxellomycotina</taxon>
        <taxon>Kickxellomycetes</taxon>
        <taxon>Kickxellales</taxon>
        <taxon>Kickxellaceae</taxon>
        <taxon>Linderina</taxon>
    </lineage>
</organism>
<sequence>MALCLARPGSHPHIDVSIAKRDNPLTSLLSVLSGALGVGGNNSELDSETPNPQGSGRPRANAALERTLTHYAGYAEATYELTGKPWSCQTCQKPEFQGTIVDVYWENAINGSTGYIAHNPKEKLIVISFRGSKELSDWRDSLNIDLVPWPASIPGSQVMAGVHEGYASLEPRIIPYVASLAERYPDYAILATGHSLGGARASLCALDLSIQHPQLVSRLRLYTYGIPKLGNSEFANAISRLGIPAYRAVNRGDLAPHLPIGLSDYVHFGTEAWIRDSGVTVCNGPTSGQCSDTLPPLSLNLVDHSSYPGMV</sequence>